<dbReference type="EMBL" id="CP068146">
    <property type="protein sequence ID" value="QQU45588.1"/>
    <property type="molecule type" value="Genomic_DNA"/>
</dbReference>
<dbReference type="Pfam" id="PF05926">
    <property type="entry name" value="Phage_GPL"/>
    <property type="match status" value="1"/>
</dbReference>
<evidence type="ECO:0000313" key="2">
    <source>
        <dbReference type="Proteomes" id="UP000595309"/>
    </source>
</evidence>
<dbReference type="RefSeq" id="WP_005171232.1">
    <property type="nucleotide sequence ID" value="NZ_CAADJK010000001.1"/>
</dbReference>
<dbReference type="Proteomes" id="UP000595309">
    <property type="component" value="Chromosome"/>
</dbReference>
<evidence type="ECO:0000313" key="1">
    <source>
        <dbReference type="EMBL" id="QQU45588.1"/>
    </source>
</evidence>
<sequence>MFSGKPIDYQDATLKNVGFWPDLSLKEFQVQRTIPADVDAGTVAQALITAAGEVNSDLASVEAKHHANGYSHAAEVPGVSIDAENLLCAQYKKAVYARAKADLLGEFATIGRRESHPGQESDETRKGLLAESSIVIRRMKGLKRVTVRQV</sequence>
<accession>A0A7U0AT32</accession>
<protein>
    <submittedName>
        <fullName evidence="1">Head completion/stabilization protein</fullName>
    </submittedName>
</protein>
<dbReference type="InterPro" id="IPR009225">
    <property type="entry name" value="Phage_head_completion_GpL"/>
</dbReference>
<organism evidence="1 2">
    <name type="scientific">Yersinia enterocolitica</name>
    <dbReference type="NCBI Taxonomy" id="630"/>
    <lineage>
        <taxon>Bacteria</taxon>
        <taxon>Pseudomonadati</taxon>
        <taxon>Pseudomonadota</taxon>
        <taxon>Gammaproteobacteria</taxon>
        <taxon>Enterobacterales</taxon>
        <taxon>Yersiniaceae</taxon>
        <taxon>Yersinia</taxon>
    </lineage>
</organism>
<reference evidence="1 2" key="1">
    <citation type="submission" date="2021-01" db="EMBL/GenBank/DDBJ databases">
        <title>FDA dAtabase for Regulatory Grade micrObial Sequences (FDA-ARGOS): Supporting development and validation of Infectious Disease Dx tests.</title>
        <authorList>
            <person name="Blissenbach B."/>
            <person name="Krut O."/>
            <person name="Tallon L."/>
            <person name="Sadzewicz L."/>
            <person name="Zhao X."/>
            <person name="Boylan J."/>
            <person name="Ott S."/>
            <person name="Bowen H."/>
            <person name="Vavikolanu K."/>
            <person name="Mehta A."/>
            <person name="Aluvathingal J."/>
            <person name="Nadendla S."/>
            <person name="Yan Y."/>
            <person name="Sichtig H."/>
        </authorList>
    </citation>
    <scope>NUCLEOTIDE SEQUENCE [LARGE SCALE GENOMIC DNA]</scope>
    <source>
        <strain evidence="1 2">FDAARGOS_1082</strain>
    </source>
</reference>
<gene>
    <name evidence="1" type="ORF">I6I39_11210</name>
</gene>
<name>A0A7U0AT32_YEREN</name>
<proteinExistence type="predicted"/>
<dbReference type="AlphaFoldDB" id="A0A7U0AT32"/>
<dbReference type="KEGG" id="yew:CH47_914"/>